<feature type="chain" id="PRO_5039631895" description="DUF4349 domain-containing protein" evidence="4">
    <location>
        <begin position="26"/>
        <end position="289"/>
    </location>
</feature>
<organism evidence="6 7">
    <name type="scientific">Agromyces mediolanus</name>
    <name type="common">Corynebacterium mediolanum</name>
    <dbReference type="NCBI Taxonomy" id="41986"/>
    <lineage>
        <taxon>Bacteria</taxon>
        <taxon>Bacillati</taxon>
        <taxon>Actinomycetota</taxon>
        <taxon>Actinomycetes</taxon>
        <taxon>Micrococcales</taxon>
        <taxon>Microbacteriaceae</taxon>
        <taxon>Agromyces</taxon>
    </lineage>
</organism>
<dbReference type="EMBL" id="BMRJ01000002">
    <property type="protein sequence ID" value="GGR31802.1"/>
    <property type="molecule type" value="Genomic_DNA"/>
</dbReference>
<gene>
    <name evidence="6" type="ORF">GCM10010196_27720</name>
</gene>
<dbReference type="PROSITE" id="PS51257">
    <property type="entry name" value="PROKAR_LIPOPROTEIN"/>
    <property type="match status" value="1"/>
</dbReference>
<evidence type="ECO:0000259" key="5">
    <source>
        <dbReference type="Pfam" id="PF14257"/>
    </source>
</evidence>
<feature type="signal peptide" evidence="4">
    <location>
        <begin position="1"/>
        <end position="25"/>
    </location>
</feature>
<evidence type="ECO:0000313" key="7">
    <source>
        <dbReference type="Proteomes" id="UP000610303"/>
    </source>
</evidence>
<proteinExistence type="predicted"/>
<keyword evidence="7" id="KW-1185">Reference proteome</keyword>
<name>A0A918FE21_AGRME</name>
<dbReference type="InterPro" id="IPR025645">
    <property type="entry name" value="DUF4349"/>
</dbReference>
<feature type="compositionally biased region" description="Low complexity" evidence="2">
    <location>
        <begin position="35"/>
        <end position="46"/>
    </location>
</feature>
<feature type="transmembrane region" description="Helical" evidence="3">
    <location>
        <begin position="253"/>
        <end position="280"/>
    </location>
</feature>
<feature type="domain" description="DUF4349" evidence="5">
    <location>
        <begin position="66"/>
        <end position="273"/>
    </location>
</feature>
<feature type="coiled-coil region" evidence="1">
    <location>
        <begin position="146"/>
        <end position="173"/>
    </location>
</feature>
<dbReference type="Pfam" id="PF14257">
    <property type="entry name" value="DUF4349"/>
    <property type="match status" value="1"/>
</dbReference>
<evidence type="ECO:0000256" key="1">
    <source>
        <dbReference type="SAM" id="Coils"/>
    </source>
</evidence>
<dbReference type="AlphaFoldDB" id="A0A918FE21"/>
<sequence length="289" mass="29504">MTTTTRLARPLAALAAAAFAALLLAGCTAQGGGASSPAVPAAPGAPLTDESAGAEAARDADGTSERSVVTTGWLQLTVDDPVATAADASALVERAGGRVDHRSETPGTETQPARASLVLRIPVDELDGTVAALRELGRVDQVSLDASDVTVERQDLEARIEALTASVGRLQQLLASAATTAELIEIESELTTRQAELDGLTAQRELLVDQIDYATVSLELVTEGVAPSAGPGDFWSGLAVGWDSLVAFTGAALVALGVALPWLGVLVVVGALVVGIVLLATRRRGDREA</sequence>
<feature type="region of interest" description="Disordered" evidence="2">
    <location>
        <begin position="33"/>
        <end position="66"/>
    </location>
</feature>
<evidence type="ECO:0000256" key="4">
    <source>
        <dbReference type="SAM" id="SignalP"/>
    </source>
</evidence>
<evidence type="ECO:0000256" key="2">
    <source>
        <dbReference type="SAM" id="MobiDB-lite"/>
    </source>
</evidence>
<evidence type="ECO:0000313" key="6">
    <source>
        <dbReference type="EMBL" id="GGR31802.1"/>
    </source>
</evidence>
<keyword evidence="4" id="KW-0732">Signal</keyword>
<accession>A0A918FE21</accession>
<protein>
    <recommendedName>
        <fullName evidence="5">DUF4349 domain-containing protein</fullName>
    </recommendedName>
</protein>
<comment type="caution">
    <text evidence="6">The sequence shown here is derived from an EMBL/GenBank/DDBJ whole genome shotgun (WGS) entry which is preliminary data.</text>
</comment>
<dbReference type="Proteomes" id="UP000610303">
    <property type="component" value="Unassembled WGS sequence"/>
</dbReference>
<reference evidence="6" key="1">
    <citation type="journal article" date="2014" name="Int. J. Syst. Evol. Microbiol.">
        <title>Complete genome sequence of Corynebacterium casei LMG S-19264T (=DSM 44701T), isolated from a smear-ripened cheese.</title>
        <authorList>
            <consortium name="US DOE Joint Genome Institute (JGI-PGF)"/>
            <person name="Walter F."/>
            <person name="Albersmeier A."/>
            <person name="Kalinowski J."/>
            <person name="Ruckert C."/>
        </authorList>
    </citation>
    <scope>NUCLEOTIDE SEQUENCE</scope>
    <source>
        <strain evidence="6">JCM 3346</strain>
    </source>
</reference>
<keyword evidence="3" id="KW-0812">Transmembrane</keyword>
<keyword evidence="3" id="KW-1133">Transmembrane helix</keyword>
<dbReference type="RefSeq" id="WP_189085921.1">
    <property type="nucleotide sequence ID" value="NZ_BMRJ01000002.1"/>
</dbReference>
<evidence type="ECO:0000256" key="3">
    <source>
        <dbReference type="SAM" id="Phobius"/>
    </source>
</evidence>
<keyword evidence="3" id="KW-0472">Membrane</keyword>
<reference evidence="6" key="2">
    <citation type="submission" date="2020-09" db="EMBL/GenBank/DDBJ databases">
        <authorList>
            <person name="Sun Q."/>
            <person name="Ohkuma M."/>
        </authorList>
    </citation>
    <scope>NUCLEOTIDE SEQUENCE</scope>
    <source>
        <strain evidence="6">JCM 3346</strain>
    </source>
</reference>
<keyword evidence="1" id="KW-0175">Coiled coil</keyword>